<dbReference type="WBParaSite" id="nRc.2.0.1.t09487-RA">
    <property type="protein sequence ID" value="nRc.2.0.1.t09487-RA"/>
    <property type="gene ID" value="nRc.2.0.1.g09487"/>
</dbReference>
<accession>A0A915I5T0</accession>
<sequence length="66" mass="7550">MACFGCIVTNWEKSYIRLKKEKIRCQGMWHNPILAPGAIALDKPIFLEPRTIMNFSVPVSQQICNV</sequence>
<dbReference type="AlphaFoldDB" id="A0A915I5T0"/>
<name>A0A915I5T0_ROMCU</name>
<proteinExistence type="predicted"/>
<evidence type="ECO:0000313" key="2">
    <source>
        <dbReference type="WBParaSite" id="nRc.2.0.1.t09487-RA"/>
    </source>
</evidence>
<dbReference type="Proteomes" id="UP000887565">
    <property type="component" value="Unplaced"/>
</dbReference>
<protein>
    <submittedName>
        <fullName evidence="2">Uncharacterized protein</fullName>
    </submittedName>
</protein>
<evidence type="ECO:0000313" key="1">
    <source>
        <dbReference type="Proteomes" id="UP000887565"/>
    </source>
</evidence>
<reference evidence="2" key="1">
    <citation type="submission" date="2022-11" db="UniProtKB">
        <authorList>
            <consortium name="WormBaseParasite"/>
        </authorList>
    </citation>
    <scope>IDENTIFICATION</scope>
</reference>
<organism evidence="1 2">
    <name type="scientific">Romanomermis culicivorax</name>
    <name type="common">Nematode worm</name>
    <dbReference type="NCBI Taxonomy" id="13658"/>
    <lineage>
        <taxon>Eukaryota</taxon>
        <taxon>Metazoa</taxon>
        <taxon>Ecdysozoa</taxon>
        <taxon>Nematoda</taxon>
        <taxon>Enoplea</taxon>
        <taxon>Dorylaimia</taxon>
        <taxon>Mermithida</taxon>
        <taxon>Mermithoidea</taxon>
        <taxon>Mermithidae</taxon>
        <taxon>Romanomermis</taxon>
    </lineage>
</organism>
<keyword evidence="1" id="KW-1185">Reference proteome</keyword>